<proteinExistence type="predicted"/>
<feature type="region of interest" description="Disordered" evidence="1">
    <location>
        <begin position="1"/>
        <end position="37"/>
    </location>
</feature>
<organism evidence="3 4">
    <name type="scientific">Hyphomonas atlantica</name>
    <dbReference type="NCBI Taxonomy" id="1280948"/>
    <lineage>
        <taxon>Bacteria</taxon>
        <taxon>Pseudomonadati</taxon>
        <taxon>Pseudomonadota</taxon>
        <taxon>Alphaproteobacteria</taxon>
        <taxon>Hyphomonadales</taxon>
        <taxon>Hyphomonadaceae</taxon>
        <taxon>Hyphomonas</taxon>
    </lineage>
</organism>
<dbReference type="Proteomes" id="UP000259173">
    <property type="component" value="Unassembled WGS sequence"/>
</dbReference>
<dbReference type="Pfam" id="PF03427">
    <property type="entry name" value="CBM_19"/>
    <property type="match status" value="1"/>
</dbReference>
<dbReference type="EMBL" id="DMBR01000177">
    <property type="protein sequence ID" value="HAE94057.1"/>
    <property type="molecule type" value="Genomic_DNA"/>
</dbReference>
<reference evidence="3 4" key="1">
    <citation type="journal article" date="2018" name="Nat. Biotechnol.">
        <title>A standardized bacterial taxonomy based on genome phylogeny substantially revises the tree of life.</title>
        <authorList>
            <person name="Parks D.H."/>
            <person name="Chuvochina M."/>
            <person name="Waite D.W."/>
            <person name="Rinke C."/>
            <person name="Skarshewski A."/>
            <person name="Chaumeil P.A."/>
            <person name="Hugenholtz P."/>
        </authorList>
    </citation>
    <scope>NUCLEOTIDE SEQUENCE [LARGE SCALE GENOMIC DNA]</scope>
    <source>
        <strain evidence="3">UBA8557</strain>
    </source>
</reference>
<evidence type="ECO:0000313" key="3">
    <source>
        <dbReference type="EMBL" id="HAE94057.1"/>
    </source>
</evidence>
<comment type="caution">
    <text evidence="3">The sequence shown here is derived from an EMBL/GenBank/DDBJ whole genome shotgun (WGS) entry which is preliminary data.</text>
</comment>
<evidence type="ECO:0000313" key="4">
    <source>
        <dbReference type="Proteomes" id="UP000259173"/>
    </source>
</evidence>
<gene>
    <name evidence="3" type="ORF">DCG65_05825</name>
</gene>
<dbReference type="GO" id="GO:0008061">
    <property type="term" value="F:chitin binding"/>
    <property type="evidence" value="ECO:0007669"/>
    <property type="project" value="InterPro"/>
</dbReference>
<dbReference type="InterPro" id="IPR005089">
    <property type="entry name" value="CBM19"/>
</dbReference>
<dbReference type="AlphaFoldDB" id="A0A3B9KZN7"/>
<dbReference type="GO" id="GO:0006032">
    <property type="term" value="P:chitin catabolic process"/>
    <property type="evidence" value="ECO:0007669"/>
    <property type="project" value="InterPro"/>
</dbReference>
<accession>A0A3B9KZN7</accession>
<name>A0A3B9KZN7_9PROT</name>
<evidence type="ECO:0000259" key="2">
    <source>
        <dbReference type="Pfam" id="PF03427"/>
    </source>
</evidence>
<evidence type="ECO:0000256" key="1">
    <source>
        <dbReference type="SAM" id="MobiDB-lite"/>
    </source>
</evidence>
<sequence>MRPTKQVSQRRDSDPGFTEKASGRRAPESREYVRGCSSQNRFSCTAQGAVGPV</sequence>
<protein>
    <recommendedName>
        <fullName evidence="2">Carbohydrate-binding module family 19 domain-containing protein</fullName>
    </recommendedName>
</protein>
<feature type="compositionally biased region" description="Basic and acidic residues" evidence="1">
    <location>
        <begin position="21"/>
        <end position="33"/>
    </location>
</feature>
<feature type="domain" description="Carbohydrate-binding module family 19" evidence="2">
    <location>
        <begin position="32"/>
        <end position="49"/>
    </location>
</feature>